<dbReference type="SUPFAM" id="SSF53335">
    <property type="entry name" value="S-adenosyl-L-methionine-dependent methyltransferases"/>
    <property type="match status" value="1"/>
</dbReference>
<dbReference type="GO" id="GO:0032259">
    <property type="term" value="P:methylation"/>
    <property type="evidence" value="ECO:0007669"/>
    <property type="project" value="UniProtKB-KW"/>
</dbReference>
<sequence length="285" mass="33214">MAIKKTNTRVAKKTSKKGAPVKSAKLTRDEKYRLYLGSVQNPAADIKFITKEYKSLYGKAPLTLREDFCGTGMMACEWVEQSDEHKAWGIDLDMEPLAYGVVNHYDSLDADEQARMKYINGNVMSKYDFRTDVIVAFNFSYYLFKKRADLLKYFTTVRAHMKKEGAFFIDLFGGTEARQELEESVKHKDHTYYWDCSKYNPLTSECLYYIHFKTKDGVKHEKVFTYDWRMWDARELLDILEEAGFSKTHIYWEGVDKDGTGNGEFKKTLKAENCESWVTYICAQP</sequence>
<dbReference type="GO" id="GO:0008168">
    <property type="term" value="F:methyltransferase activity"/>
    <property type="evidence" value="ECO:0007669"/>
    <property type="project" value="UniProtKB-KW"/>
</dbReference>
<feature type="compositionally biased region" description="Basic residues" evidence="1">
    <location>
        <begin position="1"/>
        <end position="16"/>
    </location>
</feature>
<dbReference type="PANTHER" id="PTHR37211:SF1">
    <property type="entry name" value="EXPRESSED PROTEIN"/>
    <property type="match status" value="1"/>
</dbReference>
<gene>
    <name evidence="2" type="ORF">SHI21_04890</name>
</gene>
<dbReference type="Gene3D" id="3.40.50.150">
    <property type="entry name" value="Vaccinia Virus protein VP39"/>
    <property type="match status" value="1"/>
</dbReference>
<comment type="caution">
    <text evidence="2">The sequence shown here is derived from an EMBL/GenBank/DDBJ whole genome shotgun (WGS) entry which is preliminary data.</text>
</comment>
<dbReference type="Gene3D" id="2.20.25.110">
    <property type="entry name" value="S-adenosyl-L-methionine-dependent methyltransferases"/>
    <property type="match status" value="1"/>
</dbReference>
<protein>
    <submittedName>
        <fullName evidence="2">Class I SAM-dependent methyltransferase</fullName>
        <ecNumber evidence="2">2.1.-.-</ecNumber>
    </submittedName>
</protein>
<dbReference type="EC" id="2.1.-.-" evidence="2"/>
<organism evidence="2 3">
    <name type="scientific">Bacteriovorax antarcticus</name>
    <dbReference type="NCBI Taxonomy" id="3088717"/>
    <lineage>
        <taxon>Bacteria</taxon>
        <taxon>Pseudomonadati</taxon>
        <taxon>Bdellovibrionota</taxon>
        <taxon>Bacteriovoracia</taxon>
        <taxon>Bacteriovoracales</taxon>
        <taxon>Bacteriovoracaceae</taxon>
        <taxon>Bacteriovorax</taxon>
    </lineage>
</organism>
<evidence type="ECO:0000313" key="2">
    <source>
        <dbReference type="EMBL" id="MEA9355520.1"/>
    </source>
</evidence>
<dbReference type="RefSeq" id="WP_323575080.1">
    <property type="nucleotide sequence ID" value="NZ_JAYGJQ010000001.1"/>
</dbReference>
<reference evidence="2 3" key="1">
    <citation type="submission" date="2023-11" db="EMBL/GenBank/DDBJ databases">
        <title>A Novel Polar Bacteriovorax (B. antarcticus) Isolated from the Biocrust in Antarctica.</title>
        <authorList>
            <person name="Mun W."/>
            <person name="Choi S.Y."/>
            <person name="Mitchell R.J."/>
        </authorList>
    </citation>
    <scope>NUCLEOTIDE SEQUENCE [LARGE SCALE GENOMIC DNA]</scope>
    <source>
        <strain evidence="2 3">PP10</strain>
    </source>
</reference>
<name>A0ABU5VU24_9BACT</name>
<dbReference type="PANTHER" id="PTHR37211">
    <property type="entry name" value="EXPRESSED PROTEIN"/>
    <property type="match status" value="1"/>
</dbReference>
<feature type="region of interest" description="Disordered" evidence="1">
    <location>
        <begin position="1"/>
        <end position="22"/>
    </location>
</feature>
<accession>A0ABU5VU24</accession>
<dbReference type="EMBL" id="JAYGJQ010000001">
    <property type="protein sequence ID" value="MEA9355520.1"/>
    <property type="molecule type" value="Genomic_DNA"/>
</dbReference>
<dbReference type="InterPro" id="IPR029063">
    <property type="entry name" value="SAM-dependent_MTases_sf"/>
</dbReference>
<keyword evidence="2" id="KW-0489">Methyltransferase</keyword>
<keyword evidence="3" id="KW-1185">Reference proteome</keyword>
<dbReference type="Proteomes" id="UP001302274">
    <property type="component" value="Unassembled WGS sequence"/>
</dbReference>
<keyword evidence="2" id="KW-0808">Transferase</keyword>
<evidence type="ECO:0000256" key="1">
    <source>
        <dbReference type="SAM" id="MobiDB-lite"/>
    </source>
</evidence>
<evidence type="ECO:0000313" key="3">
    <source>
        <dbReference type="Proteomes" id="UP001302274"/>
    </source>
</evidence>
<proteinExistence type="predicted"/>